<dbReference type="Proteomes" id="UP001258017">
    <property type="component" value="Unassembled WGS sequence"/>
</dbReference>
<dbReference type="PROSITE" id="PS51144">
    <property type="entry name" value="ALPHA_CA_2"/>
    <property type="match status" value="1"/>
</dbReference>
<dbReference type="PANTHER" id="PTHR18952:SF227">
    <property type="entry name" value="CARBONIC ANHYDRASE 13-RELATED"/>
    <property type="match status" value="1"/>
</dbReference>
<protein>
    <recommendedName>
        <fullName evidence="3">Alpha-carbonic anhydrase domain-containing protein</fullName>
    </recommendedName>
</protein>
<reference evidence="4" key="1">
    <citation type="submission" date="2021-08" db="EMBL/GenBank/DDBJ databases">
        <authorList>
            <person name="Misof B."/>
            <person name="Oliver O."/>
            <person name="Podsiadlowski L."/>
            <person name="Donath A."/>
            <person name="Peters R."/>
            <person name="Mayer C."/>
            <person name="Rust J."/>
            <person name="Gunkel S."/>
            <person name="Lesny P."/>
            <person name="Martin S."/>
            <person name="Oeyen J.P."/>
            <person name="Petersen M."/>
            <person name="Panagiotis P."/>
            <person name="Wilbrandt J."/>
            <person name="Tanja T."/>
        </authorList>
    </citation>
    <scope>NUCLEOTIDE SEQUENCE</scope>
    <source>
        <strain evidence="4">GBR_01_08_01A</strain>
        <tissue evidence="4">Thorax + abdomen</tissue>
    </source>
</reference>
<dbReference type="GO" id="GO:0008270">
    <property type="term" value="F:zinc ion binding"/>
    <property type="evidence" value="ECO:0007669"/>
    <property type="project" value="InterPro"/>
</dbReference>
<dbReference type="InterPro" id="IPR036398">
    <property type="entry name" value="CA_dom_sf"/>
</dbReference>
<reference evidence="4" key="2">
    <citation type="journal article" date="2023" name="Commun. Biol.">
        <title>Intrasexual cuticular hydrocarbon dimorphism in a wasp sheds light on hydrocarbon biosynthesis genes in Hymenoptera.</title>
        <authorList>
            <person name="Moris V.C."/>
            <person name="Podsiadlowski L."/>
            <person name="Martin S."/>
            <person name="Oeyen J.P."/>
            <person name="Donath A."/>
            <person name="Petersen M."/>
            <person name="Wilbrandt J."/>
            <person name="Misof B."/>
            <person name="Liedtke D."/>
            <person name="Thamm M."/>
            <person name="Scheiner R."/>
            <person name="Schmitt T."/>
            <person name="Niehuis O."/>
        </authorList>
    </citation>
    <scope>NUCLEOTIDE SEQUENCE</scope>
    <source>
        <strain evidence="4">GBR_01_08_01A</strain>
    </source>
</reference>
<dbReference type="SMART" id="SM01057">
    <property type="entry name" value="Carb_anhydrase"/>
    <property type="match status" value="1"/>
</dbReference>
<proteinExistence type="inferred from homology"/>
<dbReference type="AlphaFoldDB" id="A0AAD9VWF8"/>
<evidence type="ECO:0000256" key="1">
    <source>
        <dbReference type="ARBA" id="ARBA00010718"/>
    </source>
</evidence>
<evidence type="ECO:0000313" key="5">
    <source>
        <dbReference type="Proteomes" id="UP001258017"/>
    </source>
</evidence>
<organism evidence="4 5">
    <name type="scientific">Odynerus spinipes</name>
    <dbReference type="NCBI Taxonomy" id="1348599"/>
    <lineage>
        <taxon>Eukaryota</taxon>
        <taxon>Metazoa</taxon>
        <taxon>Ecdysozoa</taxon>
        <taxon>Arthropoda</taxon>
        <taxon>Hexapoda</taxon>
        <taxon>Insecta</taxon>
        <taxon>Pterygota</taxon>
        <taxon>Neoptera</taxon>
        <taxon>Endopterygota</taxon>
        <taxon>Hymenoptera</taxon>
        <taxon>Apocrita</taxon>
        <taxon>Aculeata</taxon>
        <taxon>Vespoidea</taxon>
        <taxon>Vespidae</taxon>
        <taxon>Eumeninae</taxon>
        <taxon>Odynerus</taxon>
    </lineage>
</organism>
<dbReference type="Pfam" id="PF00194">
    <property type="entry name" value="Carb_anhydrase"/>
    <property type="match status" value="1"/>
</dbReference>
<dbReference type="Gene3D" id="3.10.200.10">
    <property type="entry name" value="Alpha carbonic anhydrase"/>
    <property type="match status" value="1"/>
</dbReference>
<feature type="chain" id="PRO_5041995757" description="Alpha-carbonic anhydrase domain-containing protein" evidence="2">
    <location>
        <begin position="25"/>
        <end position="278"/>
    </location>
</feature>
<evidence type="ECO:0000259" key="3">
    <source>
        <dbReference type="PROSITE" id="PS51144"/>
    </source>
</evidence>
<evidence type="ECO:0000256" key="2">
    <source>
        <dbReference type="SAM" id="SignalP"/>
    </source>
</evidence>
<accession>A0AAD9VWF8</accession>
<keyword evidence="2" id="KW-0732">Signal</keyword>
<gene>
    <name evidence="4" type="ORF">KPH14_006400</name>
</gene>
<evidence type="ECO:0000313" key="4">
    <source>
        <dbReference type="EMBL" id="KAK2588632.1"/>
    </source>
</evidence>
<sequence>MLGFSWPELMIVSGSVLFLLLLSSELLNWSHIFSPSPHVEECRSPIFSFGYAAHNGPHTWKSCYPESTGYNQSPINIVKELAVAVEQCDDIEWNGYNWVPSSMIMANDGNSVIVCGTWCGPRYPSIEGGPLTDIYNFHSMRFHWGPSDSEGSEHTINHVRYAMELQLIHVKRSLASPLHAILLGAKDAVVIVSSFFDIMPADNPYLDYIVTNLRYITRPGSKIDIPPFPLSWVHHTDGRGYYAYHGSLTQPPCDEIVTWLVNPVPAAISSNQVETRSS</sequence>
<feature type="signal peptide" evidence="2">
    <location>
        <begin position="1"/>
        <end position="24"/>
    </location>
</feature>
<name>A0AAD9VWF8_9HYME</name>
<feature type="domain" description="Alpha-carbonic anhydrase" evidence="3">
    <location>
        <begin position="47"/>
        <end position="278"/>
    </location>
</feature>
<dbReference type="EMBL" id="JAIFRP010000003">
    <property type="protein sequence ID" value="KAK2588632.1"/>
    <property type="molecule type" value="Genomic_DNA"/>
</dbReference>
<dbReference type="PANTHER" id="PTHR18952">
    <property type="entry name" value="CARBONIC ANHYDRASE"/>
    <property type="match status" value="1"/>
</dbReference>
<keyword evidence="5" id="KW-1185">Reference proteome</keyword>
<dbReference type="InterPro" id="IPR001148">
    <property type="entry name" value="CA_dom"/>
</dbReference>
<comment type="caution">
    <text evidence="4">The sequence shown here is derived from an EMBL/GenBank/DDBJ whole genome shotgun (WGS) entry which is preliminary data.</text>
</comment>
<dbReference type="GO" id="GO:0005737">
    <property type="term" value="C:cytoplasm"/>
    <property type="evidence" value="ECO:0007669"/>
    <property type="project" value="TreeGrafter"/>
</dbReference>
<dbReference type="SUPFAM" id="SSF51069">
    <property type="entry name" value="Carbonic anhydrase"/>
    <property type="match status" value="1"/>
</dbReference>
<dbReference type="InterPro" id="IPR023561">
    <property type="entry name" value="Carbonic_anhydrase_a-class"/>
</dbReference>
<comment type="similarity">
    <text evidence="1">Belongs to the alpha-carbonic anhydrase family.</text>
</comment>
<dbReference type="GO" id="GO:0004089">
    <property type="term" value="F:carbonate dehydratase activity"/>
    <property type="evidence" value="ECO:0007669"/>
    <property type="project" value="InterPro"/>
</dbReference>